<dbReference type="Proteomes" id="UP001612928">
    <property type="component" value="Unassembled WGS sequence"/>
</dbReference>
<dbReference type="PANTHER" id="PTHR30383">
    <property type="entry name" value="THIOESTERASE 1/PROTEASE 1/LYSOPHOSPHOLIPASE L1"/>
    <property type="match status" value="1"/>
</dbReference>
<gene>
    <name evidence="2" type="ORF">ACIBP5_21995</name>
</gene>
<comment type="caution">
    <text evidence="2">The sequence shown here is derived from an EMBL/GenBank/DDBJ whole genome shotgun (WGS) entry which is preliminary data.</text>
</comment>
<dbReference type="Gene3D" id="3.40.50.1110">
    <property type="entry name" value="SGNH hydrolase"/>
    <property type="match status" value="1"/>
</dbReference>
<accession>A0ABW8A7C0</accession>
<evidence type="ECO:0000256" key="1">
    <source>
        <dbReference type="SAM" id="SignalP"/>
    </source>
</evidence>
<keyword evidence="2" id="KW-0378">Hydrolase</keyword>
<evidence type="ECO:0000313" key="3">
    <source>
        <dbReference type="Proteomes" id="UP001612928"/>
    </source>
</evidence>
<dbReference type="InterPro" id="IPR036514">
    <property type="entry name" value="SGNH_hydro_sf"/>
</dbReference>
<dbReference type="Pfam" id="PF00657">
    <property type="entry name" value="Lipase_GDSL"/>
    <property type="match status" value="1"/>
</dbReference>
<name>A0ABW8A7C0_9ACTN</name>
<feature type="signal peptide" evidence="1">
    <location>
        <begin position="1"/>
        <end position="23"/>
    </location>
</feature>
<keyword evidence="3" id="KW-1185">Reference proteome</keyword>
<proteinExistence type="predicted"/>
<dbReference type="EMBL" id="JBITMB010000005">
    <property type="protein sequence ID" value="MFI7442649.1"/>
    <property type="molecule type" value="Genomic_DNA"/>
</dbReference>
<sequence length="278" mass="30355">MISRMTFVAAAVAVLAGSGTAQAVSSRVPVPGTMVALGDSISAAFNVCGWYISCASRSWSTGDHAAVDSHYRRLLRLDGGIRGHNTNLATPGATSAGLMAQVRRAIELKPGYVTVLIGAQDACMRTEREMTPVETYRRRLDEALTALRDGVPGVRVFVASIPDLRRLWQVGKGNGFARGFWAVGRICQTMLARPTSVKRADVERRDRVRERVMAYNREAAEACAALGKACRTDGGAVFRYRFTLDHISGWDYFHPNAAGQRALADLTFPRGFDWADTR</sequence>
<feature type="chain" id="PRO_5047345967" evidence="1">
    <location>
        <begin position="24"/>
        <end position="278"/>
    </location>
</feature>
<dbReference type="PANTHER" id="PTHR30383:SF5">
    <property type="entry name" value="SGNH HYDROLASE-TYPE ESTERASE DOMAIN-CONTAINING PROTEIN"/>
    <property type="match status" value="1"/>
</dbReference>
<dbReference type="InterPro" id="IPR051532">
    <property type="entry name" value="Ester_Hydrolysis_Enzymes"/>
</dbReference>
<dbReference type="InterPro" id="IPR001087">
    <property type="entry name" value="GDSL"/>
</dbReference>
<protein>
    <submittedName>
        <fullName evidence="2">SGNH/GDSL hydrolase family protein</fullName>
    </submittedName>
</protein>
<dbReference type="GO" id="GO:0016787">
    <property type="term" value="F:hydrolase activity"/>
    <property type="evidence" value="ECO:0007669"/>
    <property type="project" value="UniProtKB-KW"/>
</dbReference>
<dbReference type="SUPFAM" id="SSF52266">
    <property type="entry name" value="SGNH hydrolase"/>
    <property type="match status" value="1"/>
</dbReference>
<reference evidence="2 3" key="1">
    <citation type="submission" date="2024-10" db="EMBL/GenBank/DDBJ databases">
        <title>The Natural Products Discovery Center: Release of the First 8490 Sequenced Strains for Exploring Actinobacteria Biosynthetic Diversity.</title>
        <authorList>
            <person name="Kalkreuter E."/>
            <person name="Kautsar S.A."/>
            <person name="Yang D."/>
            <person name="Bader C.D."/>
            <person name="Teijaro C.N."/>
            <person name="Fluegel L."/>
            <person name="Davis C.M."/>
            <person name="Simpson J.R."/>
            <person name="Lauterbach L."/>
            <person name="Steele A.D."/>
            <person name="Gui C."/>
            <person name="Meng S."/>
            <person name="Li G."/>
            <person name="Viehrig K."/>
            <person name="Ye F."/>
            <person name="Su P."/>
            <person name="Kiefer A.F."/>
            <person name="Nichols A."/>
            <person name="Cepeda A.J."/>
            <person name="Yan W."/>
            <person name="Fan B."/>
            <person name="Jiang Y."/>
            <person name="Adhikari A."/>
            <person name="Zheng C.-J."/>
            <person name="Schuster L."/>
            <person name="Cowan T.M."/>
            <person name="Smanski M.J."/>
            <person name="Chevrette M.G."/>
            <person name="De Carvalho L.P.S."/>
            <person name="Shen B."/>
        </authorList>
    </citation>
    <scope>NUCLEOTIDE SEQUENCE [LARGE SCALE GENOMIC DNA]</scope>
    <source>
        <strain evidence="2 3">NPDC049503</strain>
    </source>
</reference>
<organism evidence="2 3">
    <name type="scientific">Nonomuraea indica</name>
    <dbReference type="NCBI Taxonomy" id="1581193"/>
    <lineage>
        <taxon>Bacteria</taxon>
        <taxon>Bacillati</taxon>
        <taxon>Actinomycetota</taxon>
        <taxon>Actinomycetes</taxon>
        <taxon>Streptosporangiales</taxon>
        <taxon>Streptosporangiaceae</taxon>
        <taxon>Nonomuraea</taxon>
    </lineage>
</organism>
<dbReference type="RefSeq" id="WP_397022582.1">
    <property type="nucleotide sequence ID" value="NZ_JBITMB010000005.1"/>
</dbReference>
<evidence type="ECO:0000313" key="2">
    <source>
        <dbReference type="EMBL" id="MFI7442649.1"/>
    </source>
</evidence>
<keyword evidence="1" id="KW-0732">Signal</keyword>